<dbReference type="EMBL" id="CAMXCT020004498">
    <property type="protein sequence ID" value="CAL1162703.1"/>
    <property type="molecule type" value="Genomic_DNA"/>
</dbReference>
<dbReference type="EMBL" id="CAMXCT010004498">
    <property type="protein sequence ID" value="CAI4009328.1"/>
    <property type="molecule type" value="Genomic_DNA"/>
</dbReference>
<reference evidence="2" key="1">
    <citation type="submission" date="2022-10" db="EMBL/GenBank/DDBJ databases">
        <authorList>
            <person name="Chen Y."/>
            <person name="Dougan E. K."/>
            <person name="Chan C."/>
            <person name="Rhodes N."/>
            <person name="Thang M."/>
        </authorList>
    </citation>
    <scope>NUCLEOTIDE SEQUENCE</scope>
</reference>
<evidence type="ECO:0000313" key="2">
    <source>
        <dbReference type="EMBL" id="CAI4009328.1"/>
    </source>
</evidence>
<feature type="compositionally biased region" description="Basic residues" evidence="1">
    <location>
        <begin position="430"/>
        <end position="444"/>
    </location>
</feature>
<reference evidence="3" key="2">
    <citation type="submission" date="2024-04" db="EMBL/GenBank/DDBJ databases">
        <authorList>
            <person name="Chen Y."/>
            <person name="Shah S."/>
            <person name="Dougan E. K."/>
            <person name="Thang M."/>
            <person name="Chan C."/>
        </authorList>
    </citation>
    <scope>NUCLEOTIDE SEQUENCE [LARGE SCALE GENOMIC DNA]</scope>
</reference>
<proteinExistence type="predicted"/>
<feature type="non-terminal residue" evidence="2">
    <location>
        <position position="1753"/>
    </location>
</feature>
<keyword evidence="5" id="KW-1185">Reference proteome</keyword>
<feature type="compositionally biased region" description="Acidic residues" evidence="1">
    <location>
        <begin position="798"/>
        <end position="825"/>
    </location>
</feature>
<evidence type="ECO:0000313" key="3">
    <source>
        <dbReference type="EMBL" id="CAL1162703.1"/>
    </source>
</evidence>
<organism evidence="2">
    <name type="scientific">Cladocopium goreaui</name>
    <dbReference type="NCBI Taxonomy" id="2562237"/>
    <lineage>
        <taxon>Eukaryota</taxon>
        <taxon>Sar</taxon>
        <taxon>Alveolata</taxon>
        <taxon>Dinophyceae</taxon>
        <taxon>Suessiales</taxon>
        <taxon>Symbiodiniaceae</taxon>
        <taxon>Cladocopium</taxon>
    </lineage>
</organism>
<evidence type="ECO:0000256" key="1">
    <source>
        <dbReference type="SAM" id="MobiDB-lite"/>
    </source>
</evidence>
<dbReference type="Proteomes" id="UP001152797">
    <property type="component" value="Unassembled WGS sequence"/>
</dbReference>
<gene>
    <name evidence="2" type="ORF">C1SCF055_LOCUS34697</name>
</gene>
<feature type="region of interest" description="Disordered" evidence="1">
    <location>
        <begin position="795"/>
        <end position="825"/>
    </location>
</feature>
<evidence type="ECO:0000313" key="5">
    <source>
        <dbReference type="Proteomes" id="UP001152797"/>
    </source>
</evidence>
<protein>
    <submittedName>
        <fullName evidence="4">MULE transposase domain-containing protein</fullName>
    </submittedName>
</protein>
<evidence type="ECO:0000313" key="4">
    <source>
        <dbReference type="EMBL" id="CAL4796640.1"/>
    </source>
</evidence>
<dbReference type="EMBL" id="CAMXCT030004498">
    <property type="protein sequence ID" value="CAL4796640.1"/>
    <property type="molecule type" value="Genomic_DNA"/>
</dbReference>
<name>A0A9P1GDT3_9DINO</name>
<dbReference type="OrthoDB" id="415023at2759"/>
<accession>A0A9P1GDT3</accession>
<sequence>VVEHEYDTEHVSSTADLCIMVSEQEWQSILRGARMLLRPYQCQGGRAHGELALATRIKDGYYVVGSFKVEGLCEDTTVDKVTNDVLKDIYSQRELRNLRQRSKSLWIWKLADVCPVSEPLAIPWINHNGRNRPFKIDVQQLRHPSKAAKCRDHCPRSLSLAETAKFYFHKADHDFQQLFTQQLRKLSGRKLRVGTTCSGCDICVTVLKQTVDHFNATQVVEVLAPIFAVYENVRGQDTVESVDKWYKQTLLSLRSNFQFPVEQIFLKRPEEPPSNKRIKALVDIAKTKYPYSNNVFIDASSSIDWQMMGDGVIPCLAPSHDVYSTGLRRYLQAEDVLNAQGLFRSCFNRDAYAALQEQAQEIAGNSFSSTVCQAVLMTALTCTPDAWDKAGVVNAPTDGVHREQPQQVVARRLKRKTPPALCQVLPPSGGKKKQSKNPKYKRKDPKVDSRKFNKHGKSKVASIWEKEMVQLGFFRCCFYRWRKEVGFRYVIDVIKTAVAQWNHAVETLKPQLENAETLLPLLEARFRTDGRDDVPVQQKLEEIQQSLKKVLLRVVMKDSDNNLMWQNSDMSSGIMAHATKSGPDADPLALGLRKLSLVGQQFVEERAAPHLFQEVGGQQDNPTTDGTTICTLWCGRIVQQRLIGIIAWILGDVKKLKDVLHRQRYMFQQLLQMCQPAEMKTDESEAAILDAARKIPMANERPITWAVQLHDDATTRQPLPDWLSRPVEKSVTWWSSENRKWQAKIDARAELGGSGEARRLVLVRSEAITADDLPELPEFISMGGVANSVVESLNANNDADDGEYGDDEEDAADDFNGEHEENDNGENMEIDAEEQEFMENAEAIQDQDDSDKEEILYYSSEEETVKGMATSNFGRVKSFDHRPEWKALSARGATEIPPNCFIGYHATSRTWQGYFGESGGGSGENLGVFRGLGTLFALAVAAAQCLSEGGNESSGSHVRLSSCKELSVKLPASGWKSKEWIFSYASSDSQMEVQQLGDHVEEKNEQVMRRKHAKKFAQEVIADCIGSFQDFIAKPPEQIAICPGAVCTSEQVRIGFFAAPMKKWLEGNKHLSSFCMDFTFGIGQHGLALGGIGPLGLVEAPKHRPHVRMLPLLLMVAKSEDREAHQDLFKQYMQLMKEHEISVTDGFADCFCFESCSFPCQANEDWKRIRLHRCLQHSKMNLRQAARKRCPSCGERRLRNDEFLNVLVAFLLQSAFLPSSLEFNVFWSSVISRLRGTEKESDWHEPDMALYIQENLLQEGPDGFTAAWRTGLGIVPFGFTTYSSNAQERAWRTIKGLLKPGMRQKDPASVILDVAAALTSKLRNGDYDKMLATVAQPWQSLQVSDKAQLQDVDSLDSDDGPQLVQRKRLGLEAILKHFRRHGPTGTFIEMASALRLALATSEEEVVRAAASLQTGAYDCLRHLHLRESYCTVWVSTENQLYEGHKHLVSGAGWSEHCLFIRALLAKETSQPIPLGTLSAAAKKRTKKRPQAKRSAKMKAMLRAPEALSSGVAGAEAVEVVPMNSQTQELLPGGLVEGKELPILDSVGQEKESMCMAATNSGKRCRRKRSHGAFCFHRHQIASSPKWSLTLFESVKEPAQSAMESWEKAQLDLAIQLSQTENEELSARMQESCRRVDARLRLLGLRRVPVPVEGNCQFDALVYSADVPMSAMEMRSFVVQYLRPLARDELSLLGAAHLLRRPIHLVTDTVSDKPEEYIRIIEPPSIIHESLWGSQVVLACFMDRHFDATEPDSS</sequence>
<comment type="caution">
    <text evidence="2">The sequence shown here is derived from an EMBL/GenBank/DDBJ whole genome shotgun (WGS) entry which is preliminary data.</text>
</comment>
<feature type="region of interest" description="Disordered" evidence="1">
    <location>
        <begin position="421"/>
        <end position="454"/>
    </location>
</feature>